<sequence>MPVFSPSLAIGGPEIPRLKKALRRFQMGTAEESIGATGFLIKELSKQPISPEVQEVMKQLINRLIRDSHSMCSSVREKSISELGKLINELVKSKDLEGLRYVARSSTSPDTRNRAMKELVRFEDIKGLRYISQWGRYKEIRNRSVDELAKLKDIEGLRYVAQWNMYKDTAGRAVKELENLIERLVRFKDRDGLKCLINTSRNKEAKKKAIEGLEKLLDDLIRAKDIDSLRYVAGLGTNRNRRARAIEEINDVKSLKYVIRCTKSVFRDTCIKAVEELGKFIDDIVKTKDRESLEYLAEFSTDEIVWKRSIEELHRIREISHDDRVTESLQKILLPRGTT</sequence>
<feature type="coiled-coil region" evidence="1">
    <location>
        <begin position="170"/>
        <end position="223"/>
    </location>
</feature>
<name>A0A2H0A7C3_9BACT</name>
<dbReference type="Proteomes" id="UP000231067">
    <property type="component" value="Unassembled WGS sequence"/>
</dbReference>
<proteinExistence type="predicted"/>
<evidence type="ECO:0000256" key="1">
    <source>
        <dbReference type="SAM" id="Coils"/>
    </source>
</evidence>
<protein>
    <submittedName>
        <fullName evidence="2">Uncharacterized protein</fullName>
    </submittedName>
</protein>
<keyword evidence="1" id="KW-0175">Coiled coil</keyword>
<gene>
    <name evidence="2" type="ORF">COX18_03600</name>
</gene>
<comment type="caution">
    <text evidence="2">The sequence shown here is derived from an EMBL/GenBank/DDBJ whole genome shotgun (WGS) entry which is preliminary data.</text>
</comment>
<dbReference type="EMBL" id="PCSH01000068">
    <property type="protein sequence ID" value="PIP41342.1"/>
    <property type="molecule type" value="Genomic_DNA"/>
</dbReference>
<organism evidence="2 3">
    <name type="scientific">Candidatus Desantisbacteria bacterium CG23_combo_of_CG06-09_8_20_14_all_40_23</name>
    <dbReference type="NCBI Taxonomy" id="1974550"/>
    <lineage>
        <taxon>Bacteria</taxon>
        <taxon>Candidatus Desantisiibacteriota</taxon>
    </lineage>
</organism>
<accession>A0A2H0A7C3</accession>
<reference evidence="2 3" key="1">
    <citation type="submission" date="2017-09" db="EMBL/GenBank/DDBJ databases">
        <title>Depth-based differentiation of microbial function through sediment-hosted aquifers and enrichment of novel symbionts in the deep terrestrial subsurface.</title>
        <authorList>
            <person name="Probst A.J."/>
            <person name="Ladd B."/>
            <person name="Jarett J.K."/>
            <person name="Geller-Mcgrath D.E."/>
            <person name="Sieber C.M."/>
            <person name="Emerson J.B."/>
            <person name="Anantharaman K."/>
            <person name="Thomas B.C."/>
            <person name="Malmstrom R."/>
            <person name="Stieglmeier M."/>
            <person name="Klingl A."/>
            <person name="Woyke T."/>
            <person name="Ryan C.M."/>
            <person name="Banfield J.F."/>
        </authorList>
    </citation>
    <scope>NUCLEOTIDE SEQUENCE [LARGE SCALE GENOMIC DNA]</scope>
    <source>
        <strain evidence="2">CG23_combo_of_CG06-09_8_20_14_all_40_23</strain>
    </source>
</reference>
<dbReference type="AlphaFoldDB" id="A0A2H0A7C3"/>
<evidence type="ECO:0000313" key="3">
    <source>
        <dbReference type="Proteomes" id="UP000231067"/>
    </source>
</evidence>
<evidence type="ECO:0000313" key="2">
    <source>
        <dbReference type="EMBL" id="PIP41342.1"/>
    </source>
</evidence>